<evidence type="ECO:0000259" key="1">
    <source>
        <dbReference type="Pfam" id="PF18903"/>
    </source>
</evidence>
<name>A0A1F4UXJ4_UNCKA</name>
<dbReference type="STRING" id="1802610.A2W32_01855"/>
<comment type="caution">
    <text evidence="2">The sequence shown here is derived from an EMBL/GenBank/DDBJ whole genome shotgun (WGS) entry which is preliminary data.</text>
</comment>
<evidence type="ECO:0000313" key="2">
    <source>
        <dbReference type="EMBL" id="OGC49685.1"/>
    </source>
</evidence>
<dbReference type="EMBL" id="MEUT01000045">
    <property type="protein sequence ID" value="OGC49685.1"/>
    <property type="molecule type" value="Genomic_DNA"/>
</dbReference>
<proteinExistence type="predicted"/>
<dbReference type="Proteomes" id="UP000177371">
    <property type="component" value="Unassembled WGS sequence"/>
</dbReference>
<reference evidence="2 3" key="1">
    <citation type="journal article" date="2016" name="Nat. Commun.">
        <title>Thousands of microbial genomes shed light on interconnected biogeochemical processes in an aquifer system.</title>
        <authorList>
            <person name="Anantharaman K."/>
            <person name="Brown C.T."/>
            <person name="Hug L.A."/>
            <person name="Sharon I."/>
            <person name="Castelle C.J."/>
            <person name="Probst A.J."/>
            <person name="Thomas B.C."/>
            <person name="Singh A."/>
            <person name="Wilkins M.J."/>
            <person name="Karaoz U."/>
            <person name="Brodie E.L."/>
            <person name="Williams K.H."/>
            <person name="Hubbard S.S."/>
            <person name="Banfield J.F."/>
        </authorList>
    </citation>
    <scope>NUCLEOTIDE SEQUENCE [LARGE SCALE GENOMIC DNA]</scope>
</reference>
<accession>A0A1F4UXJ4</accession>
<organism evidence="2 3">
    <name type="scientific">candidate division WWE3 bacterium RBG_16_37_10</name>
    <dbReference type="NCBI Taxonomy" id="1802610"/>
    <lineage>
        <taxon>Bacteria</taxon>
        <taxon>Katanobacteria</taxon>
    </lineage>
</organism>
<evidence type="ECO:0000313" key="3">
    <source>
        <dbReference type="Proteomes" id="UP000177371"/>
    </source>
</evidence>
<feature type="domain" description="DUF5659" evidence="1">
    <location>
        <begin position="9"/>
        <end position="80"/>
    </location>
</feature>
<dbReference type="AlphaFoldDB" id="A0A1F4UXJ4"/>
<gene>
    <name evidence="2" type="ORF">A2W32_01855</name>
</gene>
<dbReference type="InterPro" id="IPR043718">
    <property type="entry name" value="DUF5659"/>
</dbReference>
<protein>
    <recommendedName>
        <fullName evidence="1">DUF5659 domain-containing protein</fullName>
    </recommendedName>
</protein>
<dbReference type="Pfam" id="PF18903">
    <property type="entry name" value="DUF5659"/>
    <property type="match status" value="1"/>
</dbReference>
<sequence>MHTQPNKITFPTDNFQLACYLISEAIPLHSVDKANPRRVVFVFEESEQRKALTQKFLAYKALVEPHRFFSAQKDLKQLIYQNR</sequence>